<dbReference type="AlphaFoldDB" id="E1Y936"/>
<feature type="transmembrane region" description="Helical" evidence="1">
    <location>
        <begin position="162"/>
        <end position="184"/>
    </location>
</feature>
<dbReference type="Pfam" id="PF16949">
    <property type="entry name" value="ABC_tran_2"/>
    <property type="match status" value="1"/>
</dbReference>
<feature type="transmembrane region" description="Helical" evidence="1">
    <location>
        <begin position="336"/>
        <end position="354"/>
    </location>
</feature>
<sequence length="566" mass="64096">MNEILKEILILLRPKFLSFKNPLISKNSKKDIYRTIFLTMAGLIFWSGIFIISLRTLKYFKKIEGLGDILILKILSMLILISFSFLIFSSILTSLSRFYLSRDLPLIHSMPLSSYRIFIARWIESVIDSSWMVILYILPVLIACGIVYKTGLFFYLNITVNLVSLSLICACISSLIVMILVFIVPANRMKNIIVALGFAIFIILFLALRLLKPEQLVDPEAFATVVVYLNNLKAPSLPFLPSTWVYDSINEALFGSAKESLFHLGLSLSFFGFIMIINIIIADLIYFNGYSKTQTVSFKIYKYKFVQFPFLKFLPGPTRAFIGKELKVFFRDQTQWSQLLLIGALIIIYIYNFNVLPLEKSPIKTIYLQNLLSFLNMGLCMFVLTAITGRFAYPAVSSEKEASWLVKASPVTIKTVLWIKFFIYFFPLLVLSEILIVATNIILKADTFIMFLSVITVFLMVPGIVSIGIGFGAAYPDFKCENPEQSVTSFGGLLFMMICAGFIAAVLILEAGPVYHIFMASIHQRYLGFVEWIWAAVSFLAVIVISICAIFLPMKFGERGLSKIIP</sequence>
<name>E1Y936_9BACT</name>
<evidence type="ECO:0000313" key="2">
    <source>
        <dbReference type="EMBL" id="CBX27080.1"/>
    </source>
</evidence>
<protein>
    <submittedName>
        <fullName evidence="2">Uncharacterized protein</fullName>
    </submittedName>
</protein>
<keyword evidence="1" id="KW-0812">Transmembrane</keyword>
<feature type="transmembrane region" description="Helical" evidence="1">
    <location>
        <begin position="135"/>
        <end position="156"/>
    </location>
</feature>
<dbReference type="InterPro" id="IPR031599">
    <property type="entry name" value="ABC_tran_2"/>
</dbReference>
<evidence type="ECO:0000256" key="1">
    <source>
        <dbReference type="SAM" id="Phobius"/>
    </source>
</evidence>
<proteinExistence type="predicted"/>
<keyword evidence="1" id="KW-0472">Membrane</keyword>
<feature type="transmembrane region" description="Helical" evidence="1">
    <location>
        <begin position="32"/>
        <end position="57"/>
    </location>
</feature>
<organism evidence="2">
    <name type="scientific">uncultured Desulfobacterium sp</name>
    <dbReference type="NCBI Taxonomy" id="201089"/>
    <lineage>
        <taxon>Bacteria</taxon>
        <taxon>Pseudomonadati</taxon>
        <taxon>Thermodesulfobacteriota</taxon>
        <taxon>Desulfobacteria</taxon>
        <taxon>Desulfobacterales</taxon>
        <taxon>Desulfobacteriaceae</taxon>
        <taxon>Desulfobacterium</taxon>
        <taxon>environmental samples</taxon>
    </lineage>
</organism>
<feature type="transmembrane region" description="Helical" evidence="1">
    <location>
        <begin position="448"/>
        <end position="475"/>
    </location>
</feature>
<gene>
    <name evidence="2" type="ORF">N47_A11090</name>
</gene>
<feature type="transmembrane region" description="Helical" evidence="1">
    <location>
        <begin position="69"/>
        <end position="92"/>
    </location>
</feature>
<keyword evidence="1" id="KW-1133">Transmembrane helix</keyword>
<feature type="transmembrane region" description="Helical" evidence="1">
    <location>
        <begin position="529"/>
        <end position="552"/>
    </location>
</feature>
<feature type="transmembrane region" description="Helical" evidence="1">
    <location>
        <begin position="374"/>
        <end position="396"/>
    </location>
</feature>
<dbReference type="EMBL" id="FR695864">
    <property type="protein sequence ID" value="CBX27080.1"/>
    <property type="molecule type" value="Genomic_DNA"/>
</dbReference>
<feature type="transmembrane region" description="Helical" evidence="1">
    <location>
        <begin position="417"/>
        <end position="442"/>
    </location>
</feature>
<reference evidence="2" key="1">
    <citation type="journal article" date="2011" name="Environ. Microbiol.">
        <title>Genomic insights into the metabolic potential of the polycyclic aromatic hydrocarbon degrading sulfate-reducing Deltaproteobacterium N47.</title>
        <authorList>
            <person name="Bergmann F."/>
            <person name="Selesi D."/>
            <person name="Weinmaier T."/>
            <person name="Tischler P."/>
            <person name="Rattei T."/>
            <person name="Meckenstock R.U."/>
        </authorList>
    </citation>
    <scope>NUCLEOTIDE SEQUENCE</scope>
</reference>
<feature type="transmembrane region" description="Helical" evidence="1">
    <location>
        <begin position="487"/>
        <end position="509"/>
    </location>
</feature>
<feature type="transmembrane region" description="Helical" evidence="1">
    <location>
        <begin position="261"/>
        <end position="287"/>
    </location>
</feature>
<feature type="transmembrane region" description="Helical" evidence="1">
    <location>
        <begin position="191"/>
        <end position="211"/>
    </location>
</feature>
<accession>E1Y936</accession>